<proteinExistence type="predicted"/>
<dbReference type="Gramene" id="PNT63950">
    <property type="protein sequence ID" value="PNT63950"/>
    <property type="gene ID" value="BRADI_4g22615v3"/>
</dbReference>
<accession>A0A2K2CPJ4</accession>
<evidence type="ECO:0000313" key="4">
    <source>
        <dbReference type="Proteomes" id="UP000008810"/>
    </source>
</evidence>
<evidence type="ECO:0000313" key="3">
    <source>
        <dbReference type="EnsemblPlants" id="PNT63950"/>
    </source>
</evidence>
<evidence type="ECO:0000256" key="1">
    <source>
        <dbReference type="SAM" id="MobiDB-lite"/>
    </source>
</evidence>
<keyword evidence="4" id="KW-1185">Reference proteome</keyword>
<protein>
    <submittedName>
        <fullName evidence="2 3">Uncharacterized protein</fullName>
    </submittedName>
</protein>
<evidence type="ECO:0000313" key="2">
    <source>
        <dbReference type="EMBL" id="PNT63950.1"/>
    </source>
</evidence>
<dbReference type="EnsemblPlants" id="PNT63950">
    <property type="protein sequence ID" value="PNT63950"/>
    <property type="gene ID" value="BRADI_4g22615v3"/>
</dbReference>
<feature type="region of interest" description="Disordered" evidence="1">
    <location>
        <begin position="71"/>
        <end position="91"/>
    </location>
</feature>
<dbReference type="Proteomes" id="UP000008810">
    <property type="component" value="Chromosome 4"/>
</dbReference>
<dbReference type="InParanoid" id="A0A2K2CPJ4"/>
<reference evidence="3" key="3">
    <citation type="submission" date="2018-08" db="UniProtKB">
        <authorList>
            <consortium name="EnsemblPlants"/>
        </authorList>
    </citation>
    <scope>IDENTIFICATION</scope>
    <source>
        <strain evidence="3">cv. Bd21</strain>
    </source>
</reference>
<name>A0A2K2CPJ4_BRADI</name>
<reference evidence="2 3" key="1">
    <citation type="journal article" date="2010" name="Nature">
        <title>Genome sequencing and analysis of the model grass Brachypodium distachyon.</title>
        <authorList>
            <consortium name="International Brachypodium Initiative"/>
        </authorList>
    </citation>
    <scope>NUCLEOTIDE SEQUENCE [LARGE SCALE GENOMIC DNA]</scope>
    <source>
        <strain evidence="2 3">Bd21</strain>
    </source>
</reference>
<gene>
    <name evidence="2" type="ORF">BRADI_4g22615v3</name>
</gene>
<sequence>MRLRGFPQNDIFLAHCAAGSRMAIPTGGDAAALGSASIYSFHDRSIALCHPLRPSSPAPPAVRRRRLAEKSLEGQAQHGAKTLLHGLYKHT</sequence>
<dbReference type="EMBL" id="CM000883">
    <property type="protein sequence ID" value="PNT63950.1"/>
    <property type="molecule type" value="Genomic_DNA"/>
</dbReference>
<dbReference type="AlphaFoldDB" id="A0A2K2CPJ4"/>
<organism evidence="2">
    <name type="scientific">Brachypodium distachyon</name>
    <name type="common">Purple false brome</name>
    <name type="synonym">Trachynia distachya</name>
    <dbReference type="NCBI Taxonomy" id="15368"/>
    <lineage>
        <taxon>Eukaryota</taxon>
        <taxon>Viridiplantae</taxon>
        <taxon>Streptophyta</taxon>
        <taxon>Embryophyta</taxon>
        <taxon>Tracheophyta</taxon>
        <taxon>Spermatophyta</taxon>
        <taxon>Magnoliopsida</taxon>
        <taxon>Liliopsida</taxon>
        <taxon>Poales</taxon>
        <taxon>Poaceae</taxon>
        <taxon>BOP clade</taxon>
        <taxon>Pooideae</taxon>
        <taxon>Stipodae</taxon>
        <taxon>Brachypodieae</taxon>
        <taxon>Brachypodium</taxon>
    </lineage>
</organism>
<reference evidence="2" key="2">
    <citation type="submission" date="2017-06" db="EMBL/GenBank/DDBJ databases">
        <title>WGS assembly of Brachypodium distachyon.</title>
        <authorList>
            <consortium name="The International Brachypodium Initiative"/>
            <person name="Lucas S."/>
            <person name="Harmon-Smith M."/>
            <person name="Lail K."/>
            <person name="Tice H."/>
            <person name="Grimwood J."/>
            <person name="Bruce D."/>
            <person name="Barry K."/>
            <person name="Shu S."/>
            <person name="Lindquist E."/>
            <person name="Wang M."/>
            <person name="Pitluck S."/>
            <person name="Vogel J.P."/>
            <person name="Garvin D.F."/>
            <person name="Mockler T.C."/>
            <person name="Schmutz J."/>
            <person name="Rokhsar D."/>
            <person name="Bevan M.W."/>
        </authorList>
    </citation>
    <scope>NUCLEOTIDE SEQUENCE</scope>
    <source>
        <strain evidence="2">Bd21</strain>
    </source>
</reference>